<dbReference type="AlphaFoldDB" id="A0AAJ3FZH1"/>
<dbReference type="HAMAP" id="MF_01633">
    <property type="entry name" value="QueC"/>
    <property type="match status" value="1"/>
</dbReference>
<comment type="cofactor">
    <cofactor evidence="11">
        <name>Zn(2+)</name>
        <dbReference type="ChEBI" id="CHEBI:29105"/>
    </cofactor>
    <text evidence="11">Binds 1 zinc ion per subunit.</text>
</comment>
<dbReference type="PANTHER" id="PTHR42914">
    <property type="entry name" value="7-CYANO-7-DEAZAGUANINE SYNTHASE"/>
    <property type="match status" value="1"/>
</dbReference>
<evidence type="ECO:0000313" key="13">
    <source>
        <dbReference type="Proteomes" id="UP000562723"/>
    </source>
</evidence>
<evidence type="ECO:0000256" key="6">
    <source>
        <dbReference type="ARBA" id="ARBA00022833"/>
    </source>
</evidence>
<dbReference type="SUPFAM" id="SSF52402">
    <property type="entry name" value="Adenine nucleotide alpha hydrolases-like"/>
    <property type="match status" value="1"/>
</dbReference>
<keyword evidence="3 11" id="KW-0479">Metal-binding</keyword>
<comment type="catalytic activity">
    <reaction evidence="10 11">
        <text>7-carboxy-7-carbaguanine + NH4(+) + 2 ATP = 7-cyano-7-carbaguanine + 2 AMP + 2 diphosphate + 2 H(+)</text>
        <dbReference type="Rhea" id="RHEA:27982"/>
        <dbReference type="ChEBI" id="CHEBI:15378"/>
        <dbReference type="ChEBI" id="CHEBI:28938"/>
        <dbReference type="ChEBI" id="CHEBI:30616"/>
        <dbReference type="ChEBI" id="CHEBI:33019"/>
        <dbReference type="ChEBI" id="CHEBI:45075"/>
        <dbReference type="ChEBI" id="CHEBI:61036"/>
        <dbReference type="ChEBI" id="CHEBI:456215"/>
        <dbReference type="EC" id="6.3.4.20"/>
    </reaction>
</comment>
<dbReference type="FunFam" id="3.40.50.620:FF:000131">
    <property type="entry name" value="7-cyano-7-deazaguanine synthase"/>
    <property type="match status" value="1"/>
</dbReference>
<comment type="similarity">
    <text evidence="8 11">Belongs to the QueC family.</text>
</comment>
<keyword evidence="6 11" id="KW-0862">Zinc</keyword>
<reference evidence="12 13" key="1">
    <citation type="journal article" date="2020" name="Front. Plant Sci.">
        <title>Isolation of Rhizosphere Bacteria That Improve Quality and Water Stress Tolerance in Greenhouse Ornamentals.</title>
        <authorList>
            <person name="Nordstedt N.P."/>
            <person name="Jones M.L."/>
        </authorList>
    </citation>
    <scope>NUCLEOTIDE SEQUENCE [LARGE SCALE GENOMIC DNA]</scope>
    <source>
        <strain evidence="12 13">C2F7</strain>
    </source>
</reference>
<keyword evidence="2 11" id="KW-0436">Ligase</keyword>
<dbReference type="GO" id="GO:0005524">
    <property type="term" value="F:ATP binding"/>
    <property type="evidence" value="ECO:0007669"/>
    <property type="project" value="UniProtKB-UniRule"/>
</dbReference>
<evidence type="ECO:0000256" key="5">
    <source>
        <dbReference type="ARBA" id="ARBA00022785"/>
    </source>
</evidence>
<name>A0AAJ3FZH1_9PSED</name>
<dbReference type="PIRSF" id="PIRSF006293">
    <property type="entry name" value="ExsB"/>
    <property type="match status" value="1"/>
</dbReference>
<proteinExistence type="inferred from homology"/>
<evidence type="ECO:0000256" key="7">
    <source>
        <dbReference type="ARBA" id="ARBA00022840"/>
    </source>
</evidence>
<evidence type="ECO:0000256" key="4">
    <source>
        <dbReference type="ARBA" id="ARBA00022741"/>
    </source>
</evidence>
<keyword evidence="7 11" id="KW-0067">ATP-binding</keyword>
<feature type="binding site" evidence="11">
    <location>
        <begin position="16"/>
        <end position="26"/>
    </location>
    <ligand>
        <name>ATP</name>
        <dbReference type="ChEBI" id="CHEBI:30616"/>
    </ligand>
</feature>
<evidence type="ECO:0000256" key="8">
    <source>
        <dbReference type="ARBA" id="ARBA00037993"/>
    </source>
</evidence>
<sequence length="230" mass="24597">MTEHANIAEKRAVILLSGGLDSATVVAMARAEGYRCYTMSFDYGQRHRAELHAAERVARDLGVVEHKVIGLNLNGIGGSALTDSSIDVPEAPSEGIPVTYVPARNTVFLSLALGWAEVLGARDIFIGVNAVDYSGYPDCRPEFVEAFERMANLATKAGVEGQGFRIQAPLQNLSKADIVKAGVKLGVDYGLTVSCYQADDQGRACGKCDSCRLRAEGFATAGVSDPTRYF</sequence>
<evidence type="ECO:0000256" key="10">
    <source>
        <dbReference type="ARBA" id="ARBA00047890"/>
    </source>
</evidence>
<dbReference type="InterPro" id="IPR018317">
    <property type="entry name" value="QueC"/>
</dbReference>
<dbReference type="EC" id="6.3.4.20" evidence="9 11"/>
<feature type="binding site" evidence="11">
    <location>
        <position position="205"/>
    </location>
    <ligand>
        <name>Zn(2+)</name>
        <dbReference type="ChEBI" id="CHEBI:29105"/>
    </ligand>
</feature>
<evidence type="ECO:0000256" key="9">
    <source>
        <dbReference type="ARBA" id="ARBA00039149"/>
    </source>
</evidence>
<dbReference type="Proteomes" id="UP000562723">
    <property type="component" value="Unassembled WGS sequence"/>
</dbReference>
<evidence type="ECO:0000256" key="1">
    <source>
        <dbReference type="ARBA" id="ARBA00005061"/>
    </source>
</evidence>
<dbReference type="GO" id="GO:0016879">
    <property type="term" value="F:ligase activity, forming carbon-nitrogen bonds"/>
    <property type="evidence" value="ECO:0007669"/>
    <property type="project" value="UniProtKB-UniRule"/>
</dbReference>
<comment type="caution">
    <text evidence="12">The sequence shown here is derived from an EMBL/GenBank/DDBJ whole genome shotgun (WGS) entry which is preliminary data.</text>
</comment>
<evidence type="ECO:0000256" key="2">
    <source>
        <dbReference type="ARBA" id="ARBA00022598"/>
    </source>
</evidence>
<dbReference type="Gene3D" id="3.40.50.620">
    <property type="entry name" value="HUPs"/>
    <property type="match status" value="1"/>
</dbReference>
<feature type="binding site" evidence="11">
    <location>
        <position position="208"/>
    </location>
    <ligand>
        <name>Zn(2+)</name>
        <dbReference type="ChEBI" id="CHEBI:29105"/>
    </ligand>
</feature>
<protein>
    <recommendedName>
        <fullName evidence="9 11">7-cyano-7-deazaguanine synthase</fullName>
        <ecNumber evidence="9 11">6.3.4.20</ecNumber>
    </recommendedName>
    <alternativeName>
        <fullName evidence="11">7-cyano-7-carbaguanine synthase</fullName>
    </alternativeName>
    <alternativeName>
        <fullName evidence="11">PreQ(0) synthase</fullName>
    </alternativeName>
    <alternativeName>
        <fullName evidence="11">Queuosine biosynthesis protein QueC</fullName>
    </alternativeName>
</protein>
<dbReference type="NCBIfam" id="TIGR00364">
    <property type="entry name" value="7-cyano-7-deazaguanine synthase QueC"/>
    <property type="match status" value="1"/>
</dbReference>
<dbReference type="InterPro" id="IPR014729">
    <property type="entry name" value="Rossmann-like_a/b/a_fold"/>
</dbReference>
<evidence type="ECO:0000313" key="12">
    <source>
        <dbReference type="EMBL" id="NUT82118.1"/>
    </source>
</evidence>
<gene>
    <name evidence="11 12" type="primary">queC</name>
    <name evidence="12" type="ORF">HNO85_14325</name>
</gene>
<dbReference type="EMBL" id="JABFMS010000023">
    <property type="protein sequence ID" value="NUT82118.1"/>
    <property type="molecule type" value="Genomic_DNA"/>
</dbReference>
<evidence type="ECO:0000256" key="3">
    <source>
        <dbReference type="ARBA" id="ARBA00022723"/>
    </source>
</evidence>
<accession>A0AAJ3FZH1</accession>
<comment type="function">
    <text evidence="11">Catalyzes the ATP-dependent conversion of 7-carboxy-7-deazaguanine (CDG) to 7-cyano-7-deazaguanine (preQ(0)).</text>
</comment>
<feature type="binding site" evidence="11">
    <location>
        <position position="195"/>
    </location>
    <ligand>
        <name>Zn(2+)</name>
        <dbReference type="ChEBI" id="CHEBI:29105"/>
    </ligand>
</feature>
<feature type="binding site" evidence="11">
    <location>
        <position position="211"/>
    </location>
    <ligand>
        <name>Zn(2+)</name>
        <dbReference type="ChEBI" id="CHEBI:29105"/>
    </ligand>
</feature>
<dbReference type="GO" id="GO:0008616">
    <property type="term" value="P:tRNA queuosine(34) biosynthetic process"/>
    <property type="evidence" value="ECO:0007669"/>
    <property type="project" value="UniProtKB-UniRule"/>
</dbReference>
<dbReference type="GO" id="GO:0008270">
    <property type="term" value="F:zinc ion binding"/>
    <property type="evidence" value="ECO:0007669"/>
    <property type="project" value="UniProtKB-UniRule"/>
</dbReference>
<keyword evidence="5 11" id="KW-0671">Queuosine biosynthesis</keyword>
<evidence type="ECO:0000256" key="11">
    <source>
        <dbReference type="HAMAP-Rule" id="MF_01633"/>
    </source>
</evidence>
<dbReference type="CDD" id="cd01995">
    <property type="entry name" value="QueC-like"/>
    <property type="match status" value="1"/>
</dbReference>
<comment type="pathway">
    <text evidence="1 11">Purine metabolism; 7-cyano-7-deazaguanine biosynthesis.</text>
</comment>
<dbReference type="Pfam" id="PF06508">
    <property type="entry name" value="QueC"/>
    <property type="match status" value="1"/>
</dbReference>
<keyword evidence="4 11" id="KW-0547">Nucleotide-binding</keyword>
<organism evidence="12 13">
    <name type="scientific">Pseudomonas brassicacearum</name>
    <dbReference type="NCBI Taxonomy" id="930166"/>
    <lineage>
        <taxon>Bacteria</taxon>
        <taxon>Pseudomonadati</taxon>
        <taxon>Pseudomonadota</taxon>
        <taxon>Gammaproteobacteria</taxon>
        <taxon>Pseudomonadales</taxon>
        <taxon>Pseudomonadaceae</taxon>
        <taxon>Pseudomonas</taxon>
    </lineage>
</organism>
<dbReference type="PANTHER" id="PTHR42914:SF1">
    <property type="entry name" value="7-CYANO-7-DEAZAGUANINE SYNTHASE"/>
    <property type="match status" value="1"/>
</dbReference>